<reference evidence="1 4" key="2">
    <citation type="journal article" date="2012" name="J. Bacteriol.">
        <title>Complete Genome Sequence of Helicobacter cinaedi Type Strain ATCC BAA-847.</title>
        <authorList>
            <person name="Miyoshi-Akiyama T."/>
            <person name="Takeshita N."/>
            <person name="Ohmagari N."/>
            <person name="Kirikae T."/>
        </authorList>
    </citation>
    <scope>NUCLEOTIDE SEQUENCE [LARGE SCALE GENOMIC DNA]</scope>
    <source>
        <strain evidence="1 4">ATCC BAA-847</strain>
    </source>
</reference>
<reference evidence="3" key="4">
    <citation type="journal article" date="2014" name="Genome Announc.">
        <title>Draft genome sequences of six enterohepatic helicobacter species isolated from humans and one from rhesus macaques.</title>
        <authorList>
            <person name="Shen Z."/>
            <person name="Sheh A."/>
            <person name="Young S.K."/>
            <person name="Abouelliel A."/>
            <person name="Ward D.V."/>
            <person name="Earl A.M."/>
            <person name="Fox J.G."/>
        </authorList>
    </citation>
    <scope>NUCLEOTIDE SEQUENCE [LARGE SCALE GENOMIC DNA]</scope>
    <source>
        <strain evidence="3">CCUG 18818</strain>
    </source>
</reference>
<proteinExistence type="predicted"/>
<evidence type="ECO:0000313" key="4">
    <source>
        <dbReference type="Proteomes" id="UP000006036"/>
    </source>
</evidence>
<dbReference type="Proteomes" id="UP000005755">
    <property type="component" value="Unassembled WGS sequence"/>
</dbReference>
<dbReference type="KEGG" id="hcb:HCBAA847_1405"/>
<protein>
    <submittedName>
        <fullName evidence="1">Uncharacterized protein</fullName>
    </submittedName>
</protein>
<dbReference type="EMBL" id="DS990394">
    <property type="protein sequence ID" value="EFR47529.1"/>
    <property type="molecule type" value="Genomic_DNA"/>
</dbReference>
<dbReference type="Proteomes" id="UP000006036">
    <property type="component" value="Chromosome 1"/>
</dbReference>
<reference evidence="1" key="3">
    <citation type="submission" date="2012-07" db="EMBL/GenBank/DDBJ databases">
        <authorList>
            <person name="Akiyama T."/>
            <person name="Takeshita N."/>
            <person name="Ohmagari N."/>
            <person name="Kirikae T."/>
        </authorList>
    </citation>
    <scope>NUCLEOTIDE SEQUENCE</scope>
    <source>
        <strain evidence="1">ATCC BAA-847</strain>
    </source>
</reference>
<evidence type="ECO:0000313" key="3">
    <source>
        <dbReference type="Proteomes" id="UP000005755"/>
    </source>
</evidence>
<organism evidence="1 4">
    <name type="scientific">Helicobacter cinaedi CCUG 18818 = ATCC BAA-847</name>
    <dbReference type="NCBI Taxonomy" id="537971"/>
    <lineage>
        <taxon>Bacteria</taxon>
        <taxon>Pseudomonadati</taxon>
        <taxon>Campylobacterota</taxon>
        <taxon>Epsilonproteobacteria</taxon>
        <taxon>Campylobacterales</taxon>
        <taxon>Helicobacteraceae</taxon>
        <taxon>Helicobacter</taxon>
    </lineage>
</organism>
<dbReference type="AlphaFoldDB" id="A0AAI8MN80"/>
<sequence>MGRYKKRDRPCNKTAQSRGDFNVKYAMYALKSLLDTLEHNKTFVADGLSLIKHDNFDIVEFGKDVAKAQEDLAWA</sequence>
<name>A0AAI8MN80_9HELI</name>
<accession>A0AAI8MN80</accession>
<evidence type="ECO:0000313" key="2">
    <source>
        <dbReference type="EMBL" id="EFR47529.1"/>
    </source>
</evidence>
<evidence type="ECO:0000313" key="1">
    <source>
        <dbReference type="EMBL" id="BAM32635.1"/>
    </source>
</evidence>
<reference evidence="2" key="1">
    <citation type="submission" date="2008-08" db="EMBL/GenBank/DDBJ databases">
        <title>Annotation of Helicobacter cinaedi strain CCUG 18818.</title>
        <authorList>
            <consortium name="The Broad Institute Genome Sequencing Platform"/>
            <person name="Fox J.G."/>
            <person name="Shen Z."/>
            <person name="Charoenlap N."/>
            <person name="Schauer D.B."/>
            <person name="Ward D."/>
            <person name="Mehta T."/>
            <person name="Young S."/>
            <person name="Jaffe D."/>
            <person name="Gnerre S."/>
            <person name="Berlin A."/>
            <person name="Heiman D."/>
            <person name="Hepburn T."/>
            <person name="Shea T."/>
            <person name="Sykes S."/>
            <person name="Alvarado L."/>
            <person name="Kodira C."/>
            <person name="Borodovsky M."/>
            <person name="Lander E."/>
            <person name="Galagan J."/>
            <person name="Nusbaum C."/>
            <person name="Birren B."/>
        </authorList>
    </citation>
    <scope>NUCLEOTIDE SEQUENCE</scope>
    <source>
        <strain evidence="2">CCUG 18818</strain>
    </source>
</reference>
<gene>
    <name evidence="1" type="ORF">HCBAA847_1405</name>
    <name evidence="2" type="ORF">HCCG_02077</name>
</gene>
<keyword evidence="3" id="KW-1185">Reference proteome</keyword>
<dbReference type="EMBL" id="AP012492">
    <property type="protein sequence ID" value="BAM32635.1"/>
    <property type="molecule type" value="Genomic_DNA"/>
</dbReference>